<feature type="compositionally biased region" description="Basic and acidic residues" evidence="1">
    <location>
        <begin position="55"/>
        <end position="69"/>
    </location>
</feature>
<organism evidence="2 3">
    <name type="scientific">Zopfia rhizophila CBS 207.26</name>
    <dbReference type="NCBI Taxonomy" id="1314779"/>
    <lineage>
        <taxon>Eukaryota</taxon>
        <taxon>Fungi</taxon>
        <taxon>Dikarya</taxon>
        <taxon>Ascomycota</taxon>
        <taxon>Pezizomycotina</taxon>
        <taxon>Dothideomycetes</taxon>
        <taxon>Dothideomycetes incertae sedis</taxon>
        <taxon>Zopfiaceae</taxon>
        <taxon>Zopfia</taxon>
    </lineage>
</organism>
<dbReference type="OrthoDB" id="3909054at2759"/>
<name>A0A6A6DHV9_9PEZI</name>
<dbReference type="Proteomes" id="UP000800200">
    <property type="component" value="Unassembled WGS sequence"/>
</dbReference>
<accession>A0A6A6DHV9</accession>
<dbReference type="AlphaFoldDB" id="A0A6A6DHV9"/>
<feature type="region of interest" description="Disordered" evidence="1">
    <location>
        <begin position="82"/>
        <end position="133"/>
    </location>
</feature>
<protein>
    <submittedName>
        <fullName evidence="2">Uncharacterized protein</fullName>
    </submittedName>
</protein>
<feature type="compositionally biased region" description="Polar residues" evidence="1">
    <location>
        <begin position="171"/>
        <end position="183"/>
    </location>
</feature>
<feature type="non-terminal residue" evidence="2">
    <location>
        <position position="1"/>
    </location>
</feature>
<reference evidence="2" key="1">
    <citation type="journal article" date="2020" name="Stud. Mycol.">
        <title>101 Dothideomycetes genomes: a test case for predicting lifestyles and emergence of pathogens.</title>
        <authorList>
            <person name="Haridas S."/>
            <person name="Albert R."/>
            <person name="Binder M."/>
            <person name="Bloem J."/>
            <person name="Labutti K."/>
            <person name="Salamov A."/>
            <person name="Andreopoulos B."/>
            <person name="Baker S."/>
            <person name="Barry K."/>
            <person name="Bills G."/>
            <person name="Bluhm B."/>
            <person name="Cannon C."/>
            <person name="Castanera R."/>
            <person name="Culley D."/>
            <person name="Daum C."/>
            <person name="Ezra D."/>
            <person name="Gonzalez J."/>
            <person name="Henrissat B."/>
            <person name="Kuo A."/>
            <person name="Liang C."/>
            <person name="Lipzen A."/>
            <person name="Lutzoni F."/>
            <person name="Magnuson J."/>
            <person name="Mondo S."/>
            <person name="Nolan M."/>
            <person name="Ohm R."/>
            <person name="Pangilinan J."/>
            <person name="Park H.-J."/>
            <person name="Ramirez L."/>
            <person name="Alfaro M."/>
            <person name="Sun H."/>
            <person name="Tritt A."/>
            <person name="Yoshinaga Y."/>
            <person name="Zwiers L.-H."/>
            <person name="Turgeon B."/>
            <person name="Goodwin S."/>
            <person name="Spatafora J."/>
            <person name="Crous P."/>
            <person name="Grigoriev I."/>
        </authorList>
    </citation>
    <scope>NUCLEOTIDE SEQUENCE</scope>
    <source>
        <strain evidence="2">CBS 207.26</strain>
    </source>
</reference>
<dbReference type="EMBL" id="ML994673">
    <property type="protein sequence ID" value="KAF2178715.1"/>
    <property type="molecule type" value="Genomic_DNA"/>
</dbReference>
<feature type="region of interest" description="Disordered" evidence="1">
    <location>
        <begin position="151"/>
        <end position="234"/>
    </location>
</feature>
<keyword evidence="3" id="KW-1185">Reference proteome</keyword>
<evidence type="ECO:0000313" key="2">
    <source>
        <dbReference type="EMBL" id="KAF2178715.1"/>
    </source>
</evidence>
<proteinExistence type="predicted"/>
<feature type="non-terminal residue" evidence="2">
    <location>
        <position position="407"/>
    </location>
</feature>
<gene>
    <name evidence="2" type="ORF">K469DRAFT_507602</name>
</gene>
<feature type="region of interest" description="Disordered" evidence="1">
    <location>
        <begin position="38"/>
        <end position="69"/>
    </location>
</feature>
<feature type="compositionally biased region" description="Basic and acidic residues" evidence="1">
    <location>
        <begin position="224"/>
        <end position="233"/>
    </location>
</feature>
<sequence length="407" mass="44958">TSTRPRTHRKRSNSFPIVDALGCSTAEAKIILAEGTAAVRSRQPSVRRGGRRHRSVSDKETTFRPQDHMKYLYEDPVIVEDPSDDLVSSDVRSSSHTRIPSDHTDRSNSTVTGLVQPPAHEPRSATASPSSPLGNYSANLTKFIQSQLNSIPSYRSSNPPYPRSCPDLSFRSRTPPQSPTKSRQIPVEMPHIEMPQIRPPLRSAFSAWSSTDDETEDDVPPLRAVDRPRKDSKASTYTPSILRCYENSSSGSFLLSGTPSEEEEQQHPFADGFSFPRPPVASVSDPDLQFRVNEEDEYLSSASARPKLTSSSAPSFSSVSTTSYFDYKRPLSIAPHVRDRILAAVSPHQHSRKIIPAISPFEGGALANVHDILVESQNRVMVEGLSFDLLRDLKMPDEGAPRVPTPC</sequence>
<evidence type="ECO:0000256" key="1">
    <source>
        <dbReference type="SAM" id="MobiDB-lite"/>
    </source>
</evidence>
<evidence type="ECO:0000313" key="3">
    <source>
        <dbReference type="Proteomes" id="UP000800200"/>
    </source>
</evidence>
<feature type="compositionally biased region" description="Low complexity" evidence="1">
    <location>
        <begin position="85"/>
        <end position="94"/>
    </location>
</feature>